<accession>A0A096B705</accession>
<dbReference type="Proteomes" id="UP000029585">
    <property type="component" value="Unassembled WGS sequence"/>
</dbReference>
<proteinExistence type="predicted"/>
<dbReference type="eggNOG" id="ENOG502ZG3X">
    <property type="taxonomic scope" value="Bacteria"/>
</dbReference>
<dbReference type="EMBL" id="ADLO01000079">
    <property type="protein sequence ID" value="KGF54795.1"/>
    <property type="molecule type" value="Genomic_DNA"/>
</dbReference>
<organism evidence="1 2">
    <name type="scientific">Flavonifractor plautii 1_3_50AFAA</name>
    <dbReference type="NCBI Taxonomy" id="742738"/>
    <lineage>
        <taxon>Bacteria</taxon>
        <taxon>Bacillati</taxon>
        <taxon>Bacillota</taxon>
        <taxon>Clostridia</taxon>
        <taxon>Eubacteriales</taxon>
        <taxon>Oscillospiraceae</taxon>
        <taxon>Flavonifractor</taxon>
    </lineage>
</organism>
<comment type="caution">
    <text evidence="1">The sequence shown here is derived from an EMBL/GenBank/DDBJ whole genome shotgun (WGS) entry which is preliminary data.</text>
</comment>
<sequence>MAEYTGFGLEVKTRLIKSPVKTQAQLAKQVSERTGLYVDDAYISKILTGQRNAPKIVRAIREILDLPEQGQDTTTGK</sequence>
<evidence type="ECO:0008006" key="3">
    <source>
        <dbReference type="Google" id="ProtNLM"/>
    </source>
</evidence>
<dbReference type="RefSeq" id="WP_007494951.1">
    <property type="nucleotide sequence ID" value="NZ_KN174163.1"/>
</dbReference>
<dbReference type="PATRIC" id="fig|742738.3.peg.2556"/>
<gene>
    <name evidence="1" type="ORF">HMPREF9460_02486</name>
</gene>
<name>A0A096B705_FLAPL</name>
<protein>
    <recommendedName>
        <fullName evidence="3">HTH cro/C1-type domain-containing protein</fullName>
    </recommendedName>
</protein>
<dbReference type="HOGENOM" id="CLU_2617482_0_0_9"/>
<evidence type="ECO:0000313" key="2">
    <source>
        <dbReference type="Proteomes" id="UP000029585"/>
    </source>
</evidence>
<dbReference type="GeneID" id="63972474"/>
<reference evidence="1 2" key="1">
    <citation type="submission" date="2011-08" db="EMBL/GenBank/DDBJ databases">
        <title>The Genome Sequence of Clostridium orbiscindens 1_3_50AFAA.</title>
        <authorList>
            <consortium name="The Broad Institute Genome Sequencing Platform"/>
            <person name="Earl A."/>
            <person name="Ward D."/>
            <person name="Feldgarden M."/>
            <person name="Gevers D."/>
            <person name="Daigneault M."/>
            <person name="Strauss J."/>
            <person name="Allen-Vercoe E."/>
            <person name="Young S.K."/>
            <person name="Zeng Q."/>
            <person name="Gargeya S."/>
            <person name="Fitzgerald M."/>
            <person name="Haas B."/>
            <person name="Abouelleil A."/>
            <person name="Alvarado L."/>
            <person name="Arachchi H.M."/>
            <person name="Berlin A."/>
            <person name="Brown A."/>
            <person name="Chapman S.B."/>
            <person name="Chen Z."/>
            <person name="Dunbar C."/>
            <person name="Freedman E."/>
            <person name="Gearin G."/>
            <person name="Gellesch M."/>
            <person name="Goldberg J."/>
            <person name="Griggs A."/>
            <person name="Gujja S."/>
            <person name="Heiman D."/>
            <person name="Howarth C."/>
            <person name="Larson L."/>
            <person name="Lui A."/>
            <person name="MacDonald P.J.P."/>
            <person name="Montmayeur A."/>
            <person name="Murphy C."/>
            <person name="Neiman D."/>
            <person name="Pearson M."/>
            <person name="Priest M."/>
            <person name="Roberts A."/>
            <person name="Saif S."/>
            <person name="Shea T."/>
            <person name="Shenoy N."/>
            <person name="Sisk P."/>
            <person name="Stolte C."/>
            <person name="Sykes S."/>
            <person name="Wortman J."/>
            <person name="Nusbaum C."/>
            <person name="Birren B."/>
        </authorList>
    </citation>
    <scope>NUCLEOTIDE SEQUENCE [LARGE SCALE GENOMIC DNA]</scope>
    <source>
        <strain evidence="1 2">1_3_50AFAA</strain>
    </source>
</reference>
<evidence type="ECO:0000313" key="1">
    <source>
        <dbReference type="EMBL" id="KGF54795.1"/>
    </source>
</evidence>
<dbReference type="AlphaFoldDB" id="A0A096B705"/>
<keyword evidence="2" id="KW-1185">Reference proteome</keyword>